<keyword evidence="3" id="KW-1185">Reference proteome</keyword>
<proteinExistence type="predicted"/>
<dbReference type="RefSeq" id="WP_073263234.1">
    <property type="nucleotide sequence ID" value="NZ_FRCS01000015.1"/>
</dbReference>
<dbReference type="Pfam" id="PF04299">
    <property type="entry name" value="FMN_bind_2"/>
    <property type="match status" value="1"/>
</dbReference>
<accession>A0A1M7RJL5</accession>
<dbReference type="PANTHER" id="PTHR35802:SF1">
    <property type="entry name" value="PROTEASE SYNTHASE AND SPORULATION PROTEIN PAI 2"/>
    <property type="match status" value="1"/>
</dbReference>
<organism evidence="2 3">
    <name type="scientific">Cryptosporangium aurantiacum</name>
    <dbReference type="NCBI Taxonomy" id="134849"/>
    <lineage>
        <taxon>Bacteria</taxon>
        <taxon>Bacillati</taxon>
        <taxon>Actinomycetota</taxon>
        <taxon>Actinomycetes</taxon>
        <taxon>Cryptosporangiales</taxon>
        <taxon>Cryptosporangiaceae</taxon>
        <taxon>Cryptosporangium</taxon>
    </lineage>
</organism>
<dbReference type="PANTHER" id="PTHR35802">
    <property type="entry name" value="PROTEASE SYNTHASE AND SPORULATION PROTEIN PAI 2"/>
    <property type="match status" value="1"/>
</dbReference>
<dbReference type="Gene3D" id="2.30.110.10">
    <property type="entry name" value="Electron Transport, Fmn-binding Protein, Chain A"/>
    <property type="match status" value="1"/>
</dbReference>
<dbReference type="Proteomes" id="UP000184440">
    <property type="component" value="Unassembled WGS sequence"/>
</dbReference>
<feature type="compositionally biased region" description="Basic and acidic residues" evidence="1">
    <location>
        <begin position="189"/>
        <end position="201"/>
    </location>
</feature>
<evidence type="ECO:0000313" key="2">
    <source>
        <dbReference type="EMBL" id="SHN46330.1"/>
    </source>
</evidence>
<dbReference type="InterPro" id="IPR012349">
    <property type="entry name" value="Split_barrel_FMN-bd"/>
</dbReference>
<dbReference type="STRING" id="134849.SAMN05443668_11515"/>
<gene>
    <name evidence="2" type="ORF">SAMN05443668_11515</name>
</gene>
<dbReference type="InterPro" id="IPR007396">
    <property type="entry name" value="TR_PAI2-type"/>
</dbReference>
<dbReference type="SUPFAM" id="SSF50475">
    <property type="entry name" value="FMN-binding split barrel"/>
    <property type="match status" value="1"/>
</dbReference>
<sequence>MYQPTEFRGTDPQQAYAHIARYPFGILVSAAGLAATHLPFLLNTPDTPTGVVSHFALRNGQWRTIGDGEEVLVIFPGPDAYVSPRTYTAEEDVPTWNYTAVHLRGAYRRIDRPSEVRELLERTVATFEARYAAPWSLSSMDGSALESLGRAVVAFEVTTRTLEHGLKLSQDKLPDDVRGVCDALSRSADPTDRATEAEMRRAGVTGRTGPASTDPATWLTE</sequence>
<evidence type="ECO:0000313" key="3">
    <source>
        <dbReference type="Proteomes" id="UP000184440"/>
    </source>
</evidence>
<dbReference type="PIRSF" id="PIRSF010372">
    <property type="entry name" value="PaiB"/>
    <property type="match status" value="1"/>
</dbReference>
<feature type="compositionally biased region" description="Polar residues" evidence="1">
    <location>
        <begin position="210"/>
        <end position="221"/>
    </location>
</feature>
<evidence type="ECO:0000256" key="1">
    <source>
        <dbReference type="SAM" id="MobiDB-lite"/>
    </source>
</evidence>
<dbReference type="EMBL" id="FRCS01000015">
    <property type="protein sequence ID" value="SHN46330.1"/>
    <property type="molecule type" value="Genomic_DNA"/>
</dbReference>
<feature type="region of interest" description="Disordered" evidence="1">
    <location>
        <begin position="184"/>
        <end position="221"/>
    </location>
</feature>
<protein>
    <submittedName>
        <fullName evidence="2">Negative transcriptional regulator, PaiB family</fullName>
    </submittedName>
</protein>
<reference evidence="2 3" key="1">
    <citation type="submission" date="2016-11" db="EMBL/GenBank/DDBJ databases">
        <authorList>
            <person name="Jaros S."/>
            <person name="Januszkiewicz K."/>
            <person name="Wedrychowicz H."/>
        </authorList>
    </citation>
    <scope>NUCLEOTIDE SEQUENCE [LARGE SCALE GENOMIC DNA]</scope>
    <source>
        <strain evidence="2 3">DSM 46144</strain>
    </source>
</reference>
<name>A0A1M7RJL5_9ACTN</name>
<dbReference type="AlphaFoldDB" id="A0A1M7RJL5"/>